<reference evidence="1 2" key="1">
    <citation type="journal article" date="2020" name="ISME J.">
        <title>Uncovering the hidden diversity of litter-decomposition mechanisms in mushroom-forming fungi.</title>
        <authorList>
            <person name="Floudas D."/>
            <person name="Bentzer J."/>
            <person name="Ahren D."/>
            <person name="Johansson T."/>
            <person name="Persson P."/>
            <person name="Tunlid A."/>
        </authorList>
    </citation>
    <scope>NUCLEOTIDE SEQUENCE [LARGE SCALE GENOMIC DNA]</scope>
    <source>
        <strain evidence="1 2">CBS 291.85</strain>
    </source>
</reference>
<evidence type="ECO:0000313" key="1">
    <source>
        <dbReference type="EMBL" id="KAF5329129.1"/>
    </source>
</evidence>
<dbReference type="AlphaFoldDB" id="A0A8H5F9Y0"/>
<organism evidence="1 2">
    <name type="scientific">Tetrapyrgos nigripes</name>
    <dbReference type="NCBI Taxonomy" id="182062"/>
    <lineage>
        <taxon>Eukaryota</taxon>
        <taxon>Fungi</taxon>
        <taxon>Dikarya</taxon>
        <taxon>Basidiomycota</taxon>
        <taxon>Agaricomycotina</taxon>
        <taxon>Agaricomycetes</taxon>
        <taxon>Agaricomycetidae</taxon>
        <taxon>Agaricales</taxon>
        <taxon>Marasmiineae</taxon>
        <taxon>Marasmiaceae</taxon>
        <taxon>Tetrapyrgos</taxon>
    </lineage>
</organism>
<keyword evidence="2" id="KW-1185">Reference proteome</keyword>
<sequence length="183" mass="20610">MLAGHLDGGLIGSWRQWRELYRLRSAPLPNAREASVRKDLLKDMENVLWARSADEPDKNGSLGRKPGRPRRYSAGTIWRKQLPIERMRQIMRGIVWIAGAERANAAGMTPSRRAATESEGEPNWMQALDLDPPVRPVIEIMRLDRLRILSTFTGVGGVEGFEGLVQLQEMDPGNAFCRGHPTR</sequence>
<proteinExistence type="predicted"/>
<dbReference type="EMBL" id="JAACJM010000345">
    <property type="protein sequence ID" value="KAF5329129.1"/>
    <property type="molecule type" value="Genomic_DNA"/>
</dbReference>
<dbReference type="Proteomes" id="UP000559256">
    <property type="component" value="Unassembled WGS sequence"/>
</dbReference>
<gene>
    <name evidence="1" type="ORF">D9758_017160</name>
</gene>
<evidence type="ECO:0000313" key="2">
    <source>
        <dbReference type="Proteomes" id="UP000559256"/>
    </source>
</evidence>
<protein>
    <submittedName>
        <fullName evidence="1">Uncharacterized protein</fullName>
    </submittedName>
</protein>
<name>A0A8H5F9Y0_9AGAR</name>
<accession>A0A8H5F9Y0</accession>
<comment type="caution">
    <text evidence="1">The sequence shown here is derived from an EMBL/GenBank/DDBJ whole genome shotgun (WGS) entry which is preliminary data.</text>
</comment>